<dbReference type="OrthoDB" id="2339644at2"/>
<keyword evidence="3" id="KW-1185">Reference proteome</keyword>
<dbReference type="EMBL" id="FOLI01000005">
    <property type="protein sequence ID" value="SFC10605.1"/>
    <property type="molecule type" value="Genomic_DNA"/>
</dbReference>
<keyword evidence="1" id="KW-1133">Transmembrane helix</keyword>
<sequence length="202" mass="23290">MFIQSHKAKTIYRTLLVIIGIIGVCINTKLSPAMFLYYTTLSNVLCILYFIYALTQSGKVLNENIKGAVTLAITVTMLIYWGVLAPYSFHMDSTLDYCGTFMVHLIVPLMVIFDWFLFDTKGRFSKKAPLYWLLIPLIYYVFTVIAAQFKIVYPLSGNHYPYYFINNEMIGWGMVAVFVIGLTLFFLIFGYLYYALDKKLAK</sequence>
<accession>A0A1I1GGN9</accession>
<keyword evidence="1" id="KW-0812">Transmembrane</keyword>
<feature type="transmembrane region" description="Helical" evidence="1">
    <location>
        <begin position="169"/>
        <end position="194"/>
    </location>
</feature>
<dbReference type="Proteomes" id="UP000199376">
    <property type="component" value="Unassembled WGS sequence"/>
</dbReference>
<protein>
    <recommendedName>
        <fullName evidence="4">FAR-17a/AIG1-like protein</fullName>
    </recommendedName>
</protein>
<name>A0A1I1GGN9_9LACO</name>
<feature type="transmembrane region" description="Helical" evidence="1">
    <location>
        <begin position="12"/>
        <end position="30"/>
    </location>
</feature>
<evidence type="ECO:0008006" key="4">
    <source>
        <dbReference type="Google" id="ProtNLM"/>
    </source>
</evidence>
<keyword evidence="1" id="KW-0472">Membrane</keyword>
<dbReference type="NCBIfam" id="NF038065">
    <property type="entry name" value="Pr6Pr"/>
    <property type="match status" value="1"/>
</dbReference>
<dbReference type="AlphaFoldDB" id="A0A1I1GGN9"/>
<organism evidence="2 3">
    <name type="scientific">Fructobacillus durionis</name>
    <dbReference type="NCBI Taxonomy" id="283737"/>
    <lineage>
        <taxon>Bacteria</taxon>
        <taxon>Bacillati</taxon>
        <taxon>Bacillota</taxon>
        <taxon>Bacilli</taxon>
        <taxon>Lactobacillales</taxon>
        <taxon>Lactobacillaceae</taxon>
        <taxon>Fructobacillus</taxon>
    </lineage>
</organism>
<proteinExistence type="predicted"/>
<dbReference type="InterPro" id="IPR049713">
    <property type="entry name" value="Pr6Pr-like"/>
</dbReference>
<dbReference type="STRING" id="283737.SAMN05660453_1075"/>
<evidence type="ECO:0000313" key="2">
    <source>
        <dbReference type="EMBL" id="SFC10605.1"/>
    </source>
</evidence>
<feature type="transmembrane region" description="Helical" evidence="1">
    <location>
        <begin position="101"/>
        <end position="118"/>
    </location>
</feature>
<dbReference type="RefSeq" id="WP_091502739.1">
    <property type="nucleotide sequence ID" value="NZ_FOLI01000005.1"/>
</dbReference>
<feature type="transmembrane region" description="Helical" evidence="1">
    <location>
        <begin position="36"/>
        <end position="55"/>
    </location>
</feature>
<evidence type="ECO:0000313" key="3">
    <source>
        <dbReference type="Proteomes" id="UP000199376"/>
    </source>
</evidence>
<feature type="transmembrane region" description="Helical" evidence="1">
    <location>
        <begin position="67"/>
        <end position="89"/>
    </location>
</feature>
<evidence type="ECO:0000256" key="1">
    <source>
        <dbReference type="SAM" id="Phobius"/>
    </source>
</evidence>
<gene>
    <name evidence="2" type="ORF">SAMN05660453_1075</name>
</gene>
<feature type="transmembrane region" description="Helical" evidence="1">
    <location>
        <begin position="130"/>
        <end position="149"/>
    </location>
</feature>
<reference evidence="3" key="1">
    <citation type="submission" date="2016-10" db="EMBL/GenBank/DDBJ databases">
        <authorList>
            <person name="Varghese N."/>
            <person name="Submissions S."/>
        </authorList>
    </citation>
    <scope>NUCLEOTIDE SEQUENCE [LARGE SCALE GENOMIC DNA]</scope>
    <source>
        <strain evidence="3">DSM 19113</strain>
    </source>
</reference>